<feature type="compositionally biased region" description="Polar residues" evidence="1">
    <location>
        <begin position="377"/>
        <end position="391"/>
    </location>
</feature>
<protein>
    <submittedName>
        <fullName evidence="2">Uncharacterized protein</fullName>
    </submittedName>
</protein>
<dbReference type="InParanoid" id="K2R9A2"/>
<feature type="compositionally biased region" description="Basic and acidic residues" evidence="1">
    <location>
        <begin position="355"/>
        <end position="368"/>
    </location>
</feature>
<accession>K2R9A2</accession>
<feature type="region of interest" description="Disordered" evidence="1">
    <location>
        <begin position="355"/>
        <end position="392"/>
    </location>
</feature>
<evidence type="ECO:0000313" key="3">
    <source>
        <dbReference type="Proteomes" id="UP000007129"/>
    </source>
</evidence>
<reference evidence="2 3" key="1">
    <citation type="journal article" date="2012" name="BMC Genomics">
        <title>Tools to kill: Genome of one of the most destructive plant pathogenic fungi Macrophomina phaseolina.</title>
        <authorList>
            <person name="Islam M.S."/>
            <person name="Haque M.S."/>
            <person name="Islam M.M."/>
            <person name="Emdad E.M."/>
            <person name="Halim A."/>
            <person name="Hossen Q.M.M."/>
            <person name="Hossain M.Z."/>
            <person name="Ahmed B."/>
            <person name="Rahim S."/>
            <person name="Rahman M.S."/>
            <person name="Alam M.M."/>
            <person name="Hou S."/>
            <person name="Wan X."/>
            <person name="Saito J.A."/>
            <person name="Alam M."/>
        </authorList>
    </citation>
    <scope>NUCLEOTIDE SEQUENCE [LARGE SCALE GENOMIC DNA]</scope>
    <source>
        <strain evidence="2 3">MS6</strain>
    </source>
</reference>
<sequence>MDRSHVYGVELSRLRNLSRLHVPLRKIHFRLESDTLPVRDSYIDLYIPQFHRYDPGGDSSIRHLDVTTTWRGLSVSHAEELKFWEEMFAAVLEYTISNYLIEAIDSMDDCNIDRYPGDLDSRICSFANKLGSKTLPVNIREINSCMMQLHQRHGPQYQWLACTGNLHNTLCEFLRTRECFLDTPLDPSVQVTFSACLSGQGEPNIVGTLQRYGPSLRFHRLDTSTNDGAWCSIHPSYVEQVLNPAYPSFLGRPEYHLTSDWIKFNWEGDHEGFLGYPAREEGSESEYMVIQPTHTNSSLQNLSLSNTPLEMKRLFRTEPKTPRHAIVHYHGASCSPKAANTSPVCPASAPTLARKNIDLVHPSRDSKRPSSAARASMDNSARKTSGSSSDTAGLFPTAVGSWQYESCPAWVAWQKKDPNSEPSGLQELAPEWYGPPPDMDVRVEKLRAQMKEWYDAMILKRDTPRKKSQGERSEEQAYIKLFIGGSSGDEGDVE</sequence>
<name>K2R9A2_MACPH</name>
<dbReference type="VEuPathDB" id="FungiDB:MPH_03726"/>
<dbReference type="EMBL" id="AHHD01000167">
    <property type="protein sequence ID" value="EKG19036.1"/>
    <property type="molecule type" value="Genomic_DNA"/>
</dbReference>
<dbReference type="AlphaFoldDB" id="K2R9A2"/>
<evidence type="ECO:0000313" key="2">
    <source>
        <dbReference type="EMBL" id="EKG19036.1"/>
    </source>
</evidence>
<gene>
    <name evidence="2" type="ORF">MPH_03726</name>
</gene>
<dbReference type="OrthoDB" id="5330058at2759"/>
<dbReference type="eggNOG" id="ENOG502T70T">
    <property type="taxonomic scope" value="Eukaryota"/>
</dbReference>
<dbReference type="Proteomes" id="UP000007129">
    <property type="component" value="Unassembled WGS sequence"/>
</dbReference>
<proteinExistence type="predicted"/>
<evidence type="ECO:0000256" key="1">
    <source>
        <dbReference type="SAM" id="MobiDB-lite"/>
    </source>
</evidence>
<dbReference type="HOGENOM" id="CLU_552156_0_0_1"/>
<organism evidence="2 3">
    <name type="scientific">Macrophomina phaseolina (strain MS6)</name>
    <name type="common">Charcoal rot fungus</name>
    <dbReference type="NCBI Taxonomy" id="1126212"/>
    <lineage>
        <taxon>Eukaryota</taxon>
        <taxon>Fungi</taxon>
        <taxon>Dikarya</taxon>
        <taxon>Ascomycota</taxon>
        <taxon>Pezizomycotina</taxon>
        <taxon>Dothideomycetes</taxon>
        <taxon>Dothideomycetes incertae sedis</taxon>
        <taxon>Botryosphaeriales</taxon>
        <taxon>Botryosphaeriaceae</taxon>
        <taxon>Macrophomina</taxon>
    </lineage>
</organism>
<comment type="caution">
    <text evidence="2">The sequence shown here is derived from an EMBL/GenBank/DDBJ whole genome shotgun (WGS) entry which is preliminary data.</text>
</comment>